<dbReference type="PROSITE" id="PS51296">
    <property type="entry name" value="RIESKE"/>
    <property type="match status" value="1"/>
</dbReference>
<keyword evidence="2" id="KW-0001">2Fe-2S</keyword>
<evidence type="ECO:0000256" key="2">
    <source>
        <dbReference type="ARBA" id="ARBA00022714"/>
    </source>
</evidence>
<dbReference type="Gene3D" id="3.90.380.10">
    <property type="entry name" value="Naphthalene 1,2-dioxygenase Alpha Subunit, Chain A, domain 1"/>
    <property type="match status" value="1"/>
</dbReference>
<dbReference type="Pfam" id="PF00355">
    <property type="entry name" value="Rieske"/>
    <property type="match status" value="1"/>
</dbReference>
<gene>
    <name evidence="10" type="primary">benA</name>
    <name evidence="10" type="ORF">GCM10019071_33940</name>
</gene>
<organism evidence="10 11">
    <name type="scientific">Sphingobium fuliginis (strain ATCC 27551)</name>
    <dbReference type="NCBI Taxonomy" id="336203"/>
    <lineage>
        <taxon>Bacteria</taxon>
        <taxon>Pseudomonadati</taxon>
        <taxon>Pseudomonadota</taxon>
        <taxon>Alphaproteobacteria</taxon>
        <taxon>Sphingomonadales</taxon>
        <taxon>Sphingomonadaceae</taxon>
        <taxon>Sphingobium</taxon>
    </lineage>
</organism>
<dbReference type="Proteomes" id="UP000628109">
    <property type="component" value="Unassembled WGS sequence"/>
</dbReference>
<feature type="domain" description="Rieske" evidence="9">
    <location>
        <begin position="94"/>
        <end position="167"/>
    </location>
</feature>
<dbReference type="PANTHER" id="PTHR43756:SF1">
    <property type="entry name" value="3-PHENYLPROPIONATE_CINNAMIC ACID DIOXYGENASE SUBUNIT ALPHA"/>
    <property type="match status" value="1"/>
</dbReference>
<proteinExistence type="inferred from homology"/>
<evidence type="ECO:0000256" key="1">
    <source>
        <dbReference type="ARBA" id="ARBA00008751"/>
    </source>
</evidence>
<reference evidence="11" key="1">
    <citation type="journal article" date="2019" name="Int. J. Syst. Evol. Microbiol.">
        <title>The Global Catalogue of Microorganisms (GCM) 10K type strain sequencing project: providing services to taxonomists for standard genome sequencing and annotation.</title>
        <authorList>
            <consortium name="The Broad Institute Genomics Platform"/>
            <consortium name="The Broad Institute Genome Sequencing Center for Infectious Disease"/>
            <person name="Wu L."/>
            <person name="Ma J."/>
        </authorList>
    </citation>
    <scope>NUCLEOTIDE SEQUENCE [LARGE SCALE GENOMIC DNA]</scope>
    <source>
        <strain evidence="11">CCM 7327</strain>
    </source>
</reference>
<evidence type="ECO:0000259" key="9">
    <source>
        <dbReference type="PROSITE" id="PS51296"/>
    </source>
</evidence>
<dbReference type="Pfam" id="PF00848">
    <property type="entry name" value="Ring_hydroxyl_A"/>
    <property type="match status" value="1"/>
</dbReference>
<dbReference type="Gene3D" id="2.102.10.10">
    <property type="entry name" value="Rieske [2Fe-2S] iron-sulphur domain"/>
    <property type="match status" value="1"/>
</dbReference>
<dbReference type="InterPro" id="IPR036922">
    <property type="entry name" value="Rieske_2Fe-2S_sf"/>
</dbReference>
<evidence type="ECO:0000256" key="7">
    <source>
        <dbReference type="ARBA" id="ARBA00023014"/>
    </source>
</evidence>
<keyword evidence="5" id="KW-0560">Oxidoreductase</keyword>
<keyword evidence="3" id="KW-0479">Metal-binding</keyword>
<dbReference type="InterPro" id="IPR015881">
    <property type="entry name" value="ARHD_Rieske_2Fe_2S"/>
</dbReference>
<dbReference type="PROSITE" id="PS00570">
    <property type="entry name" value="RING_HYDROXYL_ALPHA"/>
    <property type="match status" value="1"/>
</dbReference>
<evidence type="ECO:0000313" key="11">
    <source>
        <dbReference type="Proteomes" id="UP000628109"/>
    </source>
</evidence>
<keyword evidence="11" id="KW-1185">Reference proteome</keyword>
<keyword evidence="6" id="KW-0408">Iron</keyword>
<evidence type="ECO:0000256" key="3">
    <source>
        <dbReference type="ARBA" id="ARBA00022723"/>
    </source>
</evidence>
<dbReference type="SUPFAM" id="SSF55961">
    <property type="entry name" value="Bet v1-like"/>
    <property type="match status" value="1"/>
</dbReference>
<dbReference type="InterPro" id="IPR001663">
    <property type="entry name" value="Rng_hydr_dOase-A"/>
</dbReference>
<evidence type="ECO:0000256" key="5">
    <source>
        <dbReference type="ARBA" id="ARBA00023002"/>
    </source>
</evidence>
<evidence type="ECO:0000256" key="8">
    <source>
        <dbReference type="ARBA" id="ARBA00023027"/>
    </source>
</evidence>
<dbReference type="PANTHER" id="PTHR43756">
    <property type="entry name" value="CHOLINE MONOOXYGENASE, CHLOROPLASTIC"/>
    <property type="match status" value="1"/>
</dbReference>
<dbReference type="InterPro" id="IPR015879">
    <property type="entry name" value="Ring_hydroxy_dOase_asu_C_dom"/>
</dbReference>
<keyword evidence="8" id="KW-0520">NAD</keyword>
<keyword evidence="4" id="KW-0223">Dioxygenase</keyword>
<evidence type="ECO:0000256" key="4">
    <source>
        <dbReference type="ARBA" id="ARBA00022964"/>
    </source>
</evidence>
<name>A0ABQ1F626_SPHSA</name>
<accession>A0ABQ1F626</accession>
<comment type="similarity">
    <text evidence="1">Belongs to the bacterial ring-hydroxylating dioxygenase alpha subunit family.</text>
</comment>
<evidence type="ECO:0000313" key="10">
    <source>
        <dbReference type="EMBL" id="GGA00543.1"/>
    </source>
</evidence>
<evidence type="ECO:0000256" key="6">
    <source>
        <dbReference type="ARBA" id="ARBA00023004"/>
    </source>
</evidence>
<dbReference type="EMBL" id="BMDU01000008">
    <property type="protein sequence ID" value="GGA00543.1"/>
    <property type="molecule type" value="Genomic_DNA"/>
</dbReference>
<dbReference type="SUPFAM" id="SSF50022">
    <property type="entry name" value="ISP domain"/>
    <property type="match status" value="1"/>
</dbReference>
<dbReference type="CDD" id="cd08879">
    <property type="entry name" value="RHO_alpha_C_AntDO-like"/>
    <property type="match status" value="1"/>
</dbReference>
<sequence>MGGRRGTGFGNTAKVSSHSAEAVRPAAAKWEWSVMEAAEKRVGRIADLQAIKQRLKSWLVKDQARGIYQIDRAAFTDAELFDIEMKYIFERNWIFLAHESQVAKPHDFLTAKMGRIPVIITRDRSGTVRGLVNACAHRGAKVCREKAGNRKNFMCPFHGWTYSSAGDLLDVTEEGAGGYAPGFDRADFGLPRIARLEIYRGFIFGSLSPDVLPLEEYLAGSKAFIDLLVDQSQQGEMEVLPGATRYRYRGNWKMQVENGLDGYHVGTVHANYFMTVMRRVEGASKNDTKAIDFSNFNRQDGGSFSFHNGHSVLWADYANFRDRPNFEALDWIEETHGEEKALWMNKRIRNLQLFPNVFLMDQTSTQIRIIQPISVDETEVTTYCIAPVGESASARALRIRQYEDFFNASGMATPDDLTEFNNCQAGYGAGEGRMNDMSRGSTRWEQNAGRFGAGLSVDAVMSSPSVADEGLYVAIHDEWISRMNSAIDQETAEFLAKGDLELAQ</sequence>
<dbReference type="PRINTS" id="PR00090">
    <property type="entry name" value="RNGDIOXGNASE"/>
</dbReference>
<protein>
    <submittedName>
        <fullName evidence="10">Benzoate 1,2-dioxygenase large subunit</fullName>
    </submittedName>
</protein>
<keyword evidence="7" id="KW-0411">Iron-sulfur</keyword>
<dbReference type="InterPro" id="IPR017941">
    <property type="entry name" value="Rieske_2Fe-2S"/>
</dbReference>
<comment type="caution">
    <text evidence="10">The sequence shown here is derived from an EMBL/GenBank/DDBJ whole genome shotgun (WGS) entry which is preliminary data.</text>
</comment>